<dbReference type="Pfam" id="PF00197">
    <property type="entry name" value="Kunitz_legume"/>
    <property type="match status" value="1"/>
</dbReference>
<organism evidence="6 7">
    <name type="scientific">Acacia crassicarpa</name>
    <name type="common">northern wattle</name>
    <dbReference type="NCBI Taxonomy" id="499986"/>
    <lineage>
        <taxon>Eukaryota</taxon>
        <taxon>Viridiplantae</taxon>
        <taxon>Streptophyta</taxon>
        <taxon>Embryophyta</taxon>
        <taxon>Tracheophyta</taxon>
        <taxon>Spermatophyta</taxon>
        <taxon>Magnoliopsida</taxon>
        <taxon>eudicotyledons</taxon>
        <taxon>Gunneridae</taxon>
        <taxon>Pentapetalae</taxon>
        <taxon>rosids</taxon>
        <taxon>fabids</taxon>
        <taxon>Fabales</taxon>
        <taxon>Fabaceae</taxon>
        <taxon>Caesalpinioideae</taxon>
        <taxon>mimosoid clade</taxon>
        <taxon>Acacieae</taxon>
        <taxon>Acacia</taxon>
    </lineage>
</organism>
<evidence type="ECO:0000313" key="6">
    <source>
        <dbReference type="EMBL" id="KAK4283222.1"/>
    </source>
</evidence>
<dbReference type="Gene3D" id="2.80.10.50">
    <property type="match status" value="1"/>
</dbReference>
<dbReference type="InterPro" id="IPR011065">
    <property type="entry name" value="Kunitz_inhibitor_STI-like_sf"/>
</dbReference>
<evidence type="ECO:0000256" key="3">
    <source>
        <dbReference type="ARBA" id="ARBA00022900"/>
    </source>
</evidence>
<evidence type="ECO:0000256" key="1">
    <source>
        <dbReference type="ARBA" id="ARBA00005440"/>
    </source>
</evidence>
<dbReference type="SUPFAM" id="SSF50386">
    <property type="entry name" value="STI-like"/>
    <property type="match status" value="1"/>
</dbReference>
<proteinExistence type="inferred from homology"/>
<comment type="caution">
    <text evidence="6">The sequence shown here is derived from an EMBL/GenBank/DDBJ whole genome shotgun (WGS) entry which is preliminary data.</text>
</comment>
<keyword evidence="7" id="KW-1185">Reference proteome</keyword>
<comment type="similarity">
    <text evidence="1">Belongs to the protease inhibitor I3 (leguminous Kunitz-type inhibitor) family.</text>
</comment>
<dbReference type="EMBL" id="JAWXYG010000001">
    <property type="protein sequence ID" value="KAK4283222.1"/>
    <property type="molecule type" value="Genomic_DNA"/>
</dbReference>
<keyword evidence="4" id="KW-1015">Disulfide bond</keyword>
<keyword evidence="3" id="KW-0722">Serine protease inhibitor</keyword>
<evidence type="ECO:0000256" key="5">
    <source>
        <dbReference type="SAM" id="SignalP"/>
    </source>
</evidence>
<dbReference type="GO" id="GO:0004867">
    <property type="term" value="F:serine-type endopeptidase inhibitor activity"/>
    <property type="evidence" value="ECO:0007669"/>
    <property type="project" value="UniProtKB-KW"/>
</dbReference>
<reference evidence="6" key="1">
    <citation type="submission" date="2023-10" db="EMBL/GenBank/DDBJ databases">
        <title>Chromosome-level genome of the transformable northern wattle, Acacia crassicarpa.</title>
        <authorList>
            <person name="Massaro I."/>
            <person name="Sinha N.R."/>
            <person name="Poethig S."/>
            <person name="Leichty A.R."/>
        </authorList>
    </citation>
    <scope>NUCLEOTIDE SEQUENCE</scope>
    <source>
        <strain evidence="6">Acra3RX</strain>
        <tissue evidence="6">Leaf</tissue>
    </source>
</reference>
<keyword evidence="2" id="KW-0646">Protease inhibitor</keyword>
<dbReference type="PANTHER" id="PTHR33107">
    <property type="entry name" value="KUNITZ TRYPSIN INHIBITOR 2"/>
    <property type="match status" value="1"/>
</dbReference>
<keyword evidence="5" id="KW-0732">Signal</keyword>
<dbReference type="PANTHER" id="PTHR33107:SF81">
    <property type="entry name" value="TRYPSIN INHIBITOR A"/>
    <property type="match status" value="1"/>
</dbReference>
<evidence type="ECO:0000313" key="7">
    <source>
        <dbReference type="Proteomes" id="UP001293593"/>
    </source>
</evidence>
<feature type="signal peptide" evidence="5">
    <location>
        <begin position="1"/>
        <end position="23"/>
    </location>
</feature>
<dbReference type="Proteomes" id="UP001293593">
    <property type="component" value="Unassembled WGS sequence"/>
</dbReference>
<protein>
    <submittedName>
        <fullName evidence="6">Uncharacterized protein</fullName>
    </submittedName>
</protein>
<dbReference type="AlphaFoldDB" id="A0AAE1N5R8"/>
<dbReference type="SMART" id="SM00452">
    <property type="entry name" value="STI"/>
    <property type="match status" value="1"/>
</dbReference>
<gene>
    <name evidence="6" type="ORF">QN277_000197</name>
</gene>
<accession>A0AAE1N5R8</accession>
<evidence type="ECO:0000256" key="4">
    <source>
        <dbReference type="ARBA" id="ARBA00023157"/>
    </source>
</evidence>
<dbReference type="InterPro" id="IPR002160">
    <property type="entry name" value="Prot_inh_Kunz-lg"/>
</dbReference>
<sequence length="208" mass="22503">MKTRALLAFFFFFSAALFAITTAEIVYDSLGHPLLNGGNYSLATIPRVGGKNIIGAEVNNSNGSCSLAVVAKLFTKGWLTNIASPSSVNITTESALWISFAQLPLNSCTNNPKWVVTSDPEFEEPVVMVGVAEALNSGCFYIKPNNSAEFFYKLDFCCEFKCGHVGVKADSHGNNRLVVKDENEEPLVLAFVKETSDEVVASDISMVV</sequence>
<feature type="chain" id="PRO_5042084772" evidence="5">
    <location>
        <begin position="24"/>
        <end position="208"/>
    </location>
</feature>
<name>A0AAE1N5R8_9FABA</name>
<evidence type="ECO:0000256" key="2">
    <source>
        <dbReference type="ARBA" id="ARBA00022690"/>
    </source>
</evidence>